<gene>
    <name evidence="1" type="ORF">RF11_03656</name>
</gene>
<comment type="caution">
    <text evidence="1">The sequence shown here is derived from an EMBL/GenBank/DDBJ whole genome shotgun (WGS) entry which is preliminary data.</text>
</comment>
<dbReference type="Proteomes" id="UP000031668">
    <property type="component" value="Unassembled WGS sequence"/>
</dbReference>
<protein>
    <submittedName>
        <fullName evidence="1">Uncharacterized protein</fullName>
    </submittedName>
</protein>
<accession>A0A0C2N7U5</accession>
<sequence>MLKYFRRWSSIIKKNKKTSYYNAIYPKLKELRQKPIENDIFKIKEIDDPRYIRTQDSLDQLRENRHQDFRNRVLKPPKIATKRGIQSKYKTINQLNVFV</sequence>
<evidence type="ECO:0000313" key="2">
    <source>
        <dbReference type="Proteomes" id="UP000031668"/>
    </source>
</evidence>
<evidence type="ECO:0000313" key="1">
    <source>
        <dbReference type="EMBL" id="KII72415.1"/>
    </source>
</evidence>
<reference evidence="1 2" key="1">
    <citation type="journal article" date="2014" name="Genome Biol. Evol.">
        <title>The genome of the myxosporean Thelohanellus kitauei shows adaptations to nutrient acquisition within its fish host.</title>
        <authorList>
            <person name="Yang Y."/>
            <person name="Xiong J."/>
            <person name="Zhou Z."/>
            <person name="Huo F."/>
            <person name="Miao W."/>
            <person name="Ran C."/>
            <person name="Liu Y."/>
            <person name="Zhang J."/>
            <person name="Feng J."/>
            <person name="Wang M."/>
            <person name="Wang M."/>
            <person name="Wang L."/>
            <person name="Yao B."/>
        </authorList>
    </citation>
    <scope>NUCLEOTIDE SEQUENCE [LARGE SCALE GENOMIC DNA]</scope>
    <source>
        <strain evidence="1">Wuqing</strain>
    </source>
</reference>
<keyword evidence="2" id="KW-1185">Reference proteome</keyword>
<proteinExistence type="predicted"/>
<dbReference type="AlphaFoldDB" id="A0A0C2N7U5"/>
<name>A0A0C2N7U5_THEKT</name>
<dbReference type="EMBL" id="JWZT01001233">
    <property type="protein sequence ID" value="KII72415.1"/>
    <property type="molecule type" value="Genomic_DNA"/>
</dbReference>
<organism evidence="1 2">
    <name type="scientific">Thelohanellus kitauei</name>
    <name type="common">Myxosporean</name>
    <dbReference type="NCBI Taxonomy" id="669202"/>
    <lineage>
        <taxon>Eukaryota</taxon>
        <taxon>Metazoa</taxon>
        <taxon>Cnidaria</taxon>
        <taxon>Myxozoa</taxon>
        <taxon>Myxosporea</taxon>
        <taxon>Bivalvulida</taxon>
        <taxon>Platysporina</taxon>
        <taxon>Myxobolidae</taxon>
        <taxon>Thelohanellus</taxon>
    </lineage>
</organism>